<name>A0A2M8ES38_9BACT</name>
<proteinExistence type="predicted"/>
<protein>
    <submittedName>
        <fullName evidence="1">Uncharacterized protein</fullName>
    </submittedName>
</protein>
<evidence type="ECO:0000313" key="1">
    <source>
        <dbReference type="EMBL" id="PJC27938.1"/>
    </source>
</evidence>
<dbReference type="InterPro" id="IPR046627">
    <property type="entry name" value="DUF6739"/>
</dbReference>
<evidence type="ECO:0000313" key="2">
    <source>
        <dbReference type="Proteomes" id="UP000229816"/>
    </source>
</evidence>
<comment type="caution">
    <text evidence="1">The sequence shown here is derived from an EMBL/GenBank/DDBJ whole genome shotgun (WGS) entry which is preliminary data.</text>
</comment>
<accession>A0A2M8ES38</accession>
<dbReference type="AlphaFoldDB" id="A0A2M8ES38"/>
<sequence>MTENFDNRSQVLEMAGRQSEWPKPGLLETSKSWLQPRVEMALRRFGLSGKELAGSTARDLGVLTLAIGGIGMVEAHLLSGEPIFSKFALRYAVENLLPSVIWGSRPAELISLVTTGGTDALKQFSQTSADAAIQLKIAGLYTLRSVLAGFWGISKVMQASGIGREIKASLRQRITEGEEFLTGGVKERVMRLAGTQSDVTSLSLREDGKHMLPFFEDPGLIASLVDKYSNQGKTPFMWHVLSGKYGEASSWQGFRVKPDWYLKTQGNKKLLVIEADASVGEQALALGSESSNDLTLLEVAQAKDSLTKIANKNKQKDRPDQVITVLLADSQQKIIFGDKSEITVREQVNQLHEADIVIDAKAPLILGIKSWLDSLGIPTENQTLIFDTDNQEYFGTIKKMMESLDWQVVGRGQTGEYRDSPRLVYYATTTDTAHTVKSLISSEQVAPEKCCGLFDKVDGVDKIEEFAKEKGINIPSVCSAQIYNGWFKAVRMFLRMDMPPQEIQSGIDKIFAPVLGKKT</sequence>
<dbReference type="Pfam" id="PF20524">
    <property type="entry name" value="DUF6739"/>
    <property type="match status" value="2"/>
</dbReference>
<gene>
    <name evidence="1" type="ORF">CO054_02845</name>
</gene>
<dbReference type="Proteomes" id="UP000229816">
    <property type="component" value="Unassembled WGS sequence"/>
</dbReference>
<reference evidence="2" key="1">
    <citation type="submission" date="2017-09" db="EMBL/GenBank/DDBJ databases">
        <title>Depth-based differentiation of microbial function through sediment-hosted aquifers and enrichment of novel symbionts in the deep terrestrial subsurface.</title>
        <authorList>
            <person name="Probst A.J."/>
            <person name="Ladd B."/>
            <person name="Jarett J.K."/>
            <person name="Geller-Mcgrath D.E."/>
            <person name="Sieber C.M.K."/>
            <person name="Emerson J.B."/>
            <person name="Anantharaman K."/>
            <person name="Thomas B.C."/>
            <person name="Malmstrom R."/>
            <person name="Stieglmeier M."/>
            <person name="Klingl A."/>
            <person name="Woyke T."/>
            <person name="Ryan C.M."/>
            <person name="Banfield J.F."/>
        </authorList>
    </citation>
    <scope>NUCLEOTIDE SEQUENCE [LARGE SCALE GENOMIC DNA]</scope>
</reference>
<dbReference type="EMBL" id="PFSF01000064">
    <property type="protein sequence ID" value="PJC27938.1"/>
    <property type="molecule type" value="Genomic_DNA"/>
</dbReference>
<organism evidence="1 2">
    <name type="scientific">Candidatus Shapirobacteria bacterium CG_4_9_14_0_2_um_filter_39_11</name>
    <dbReference type="NCBI Taxonomy" id="1974478"/>
    <lineage>
        <taxon>Bacteria</taxon>
        <taxon>Candidatus Shapironibacteriota</taxon>
    </lineage>
</organism>